<name>A0ACC1NSH0_9HYPO</name>
<reference evidence="1" key="1">
    <citation type="submission" date="2022-08" db="EMBL/GenBank/DDBJ databases">
        <title>Genome Sequence of Lecanicillium fungicola.</title>
        <authorList>
            <person name="Buettner E."/>
        </authorList>
    </citation>
    <scope>NUCLEOTIDE SEQUENCE</scope>
    <source>
        <strain evidence="1">Babe33</strain>
    </source>
</reference>
<accession>A0ACC1NSH0</accession>
<dbReference type="EMBL" id="JANJQO010000085">
    <property type="protein sequence ID" value="KAJ2982265.1"/>
    <property type="molecule type" value="Genomic_DNA"/>
</dbReference>
<organism evidence="1 2">
    <name type="scientific">Zarea fungicola</name>
    <dbReference type="NCBI Taxonomy" id="93591"/>
    <lineage>
        <taxon>Eukaryota</taxon>
        <taxon>Fungi</taxon>
        <taxon>Dikarya</taxon>
        <taxon>Ascomycota</taxon>
        <taxon>Pezizomycotina</taxon>
        <taxon>Sordariomycetes</taxon>
        <taxon>Hypocreomycetidae</taxon>
        <taxon>Hypocreales</taxon>
        <taxon>Cordycipitaceae</taxon>
        <taxon>Zarea</taxon>
    </lineage>
</organism>
<sequence>MRFYMLLATALAAAALPSSQLEHSNNLEARVASCTSSKGNPNRAEIEALGNDLQKTNPDEQVALNRRKQLTFTFGSSRICVANDFIFENTHVKRSDIGRGAINALNRCCRGGSCQGTAETIFGDSGLSLRLFIADSDWPCDK</sequence>
<gene>
    <name evidence="1" type="ORF">NQ176_g1500</name>
</gene>
<protein>
    <submittedName>
        <fullName evidence="1">Uncharacterized protein</fullName>
    </submittedName>
</protein>
<proteinExistence type="predicted"/>
<evidence type="ECO:0000313" key="2">
    <source>
        <dbReference type="Proteomes" id="UP001143910"/>
    </source>
</evidence>
<comment type="caution">
    <text evidence="1">The sequence shown here is derived from an EMBL/GenBank/DDBJ whole genome shotgun (WGS) entry which is preliminary data.</text>
</comment>
<evidence type="ECO:0000313" key="1">
    <source>
        <dbReference type="EMBL" id="KAJ2982265.1"/>
    </source>
</evidence>
<dbReference type="Proteomes" id="UP001143910">
    <property type="component" value="Unassembled WGS sequence"/>
</dbReference>
<keyword evidence="2" id="KW-1185">Reference proteome</keyword>